<dbReference type="InterPro" id="IPR036188">
    <property type="entry name" value="FAD/NAD-bd_sf"/>
</dbReference>
<keyword evidence="9" id="KW-1185">Reference proteome</keyword>
<dbReference type="RefSeq" id="WP_408131833.1">
    <property type="nucleotide sequence ID" value="NZ_JAQQDH010000027.1"/>
</dbReference>
<dbReference type="PANTHER" id="PTHR42784">
    <property type="entry name" value="PYRANOSE 2-OXIDASE"/>
    <property type="match status" value="1"/>
</dbReference>
<evidence type="ECO:0000259" key="7">
    <source>
        <dbReference type="Pfam" id="PF06439"/>
    </source>
</evidence>
<evidence type="ECO:0000256" key="5">
    <source>
        <dbReference type="ARBA" id="ARBA00023002"/>
    </source>
</evidence>
<evidence type="ECO:0000256" key="2">
    <source>
        <dbReference type="ARBA" id="ARBA00010790"/>
    </source>
</evidence>
<sequence>MFGGYCAEKLFRLGATSALRILVLDAGGVLFPSHIQNLPQQLGGNVGGPRYLRTRDDTSGTQNVIWGMPWISNEAFPGLAYCFGGRSLFWGGWSPALTDADLANWPAEIVTYLKSPGGYAHTAQEIGAATTTDFITQSALYNALFNGITGAIPLDGINDVKEAPLAVQGAAPRSGLFAFDKFSSAPFMMDALRSDVATNTAYGDQSRRIFVVPRVQVHRLNVTGSTVTSLDLSVDGTRTTQPVAPGCAVILANGTIEATRLALESLGVGSQQFGSPRLGNLMAHLRSNITVRIRRSALGLNAVPSDLETVALIVRGSALGRQFHFQVTAASLAGPNPEKNMWSMVPDIDVIDSLLTNQDQTWVSVTFRPIGEMEDQRSINNIDPSRSWIDLSSESDQWGMRRAYVHLVPTQNDLALWAAMDKAAFDLALALAKSAADIEYWNAPANQWQPTRPQPDSNGKGFWQDRLGTTHHEAGPLFMGPAGSAITDVNSRFQGILNAYVAGPAAFPTLGSANPSLTALSLTRRVATAISNAGSAASAPGFAPLSLAPADWLMVKQPNSPASMIHYGSVMETVGWYGLYWYIKEQFGNFELSVDWRISRREENSGIYIRIPAANVANALQQADAMGHEIQIDQRGYDSATNTEGHLLKVTGAIYKLQAPSMSTTVPIGVWSNFLIEANGPRIRVTLNGQLVNDYQSSRQQVGYIALQAHDYLSRTQFRNLQIKKLP</sequence>
<dbReference type="PANTHER" id="PTHR42784:SF1">
    <property type="entry name" value="PYRANOSE 2-OXIDASE"/>
    <property type="match status" value="1"/>
</dbReference>
<evidence type="ECO:0000313" key="8">
    <source>
        <dbReference type="EMBL" id="MFM0448583.1"/>
    </source>
</evidence>
<dbReference type="InterPro" id="IPR051473">
    <property type="entry name" value="P2Ox-like"/>
</dbReference>
<dbReference type="InterPro" id="IPR007867">
    <property type="entry name" value="GMC_OxRtase_C"/>
</dbReference>
<proteinExistence type="inferred from homology"/>
<dbReference type="Pfam" id="PF06439">
    <property type="entry name" value="3keto-disac_hyd"/>
    <property type="match status" value="1"/>
</dbReference>
<reference evidence="8 9" key="1">
    <citation type="journal article" date="2024" name="Chem. Sci.">
        <title>Discovery of megapolipeptins by genome mining of a Burkholderiales bacteria collection.</title>
        <authorList>
            <person name="Paulo B.S."/>
            <person name="Recchia M.J.J."/>
            <person name="Lee S."/>
            <person name="Fergusson C.H."/>
            <person name="Romanowski S.B."/>
            <person name="Hernandez A."/>
            <person name="Krull N."/>
            <person name="Liu D.Y."/>
            <person name="Cavanagh H."/>
            <person name="Bos A."/>
            <person name="Gray C.A."/>
            <person name="Murphy B.T."/>
            <person name="Linington R.G."/>
            <person name="Eustaquio A.S."/>
        </authorList>
    </citation>
    <scope>NUCLEOTIDE SEQUENCE [LARGE SCALE GENOMIC DNA]</scope>
    <source>
        <strain evidence="8 9">RL17-379-BIB-C</strain>
    </source>
</reference>
<feature type="domain" description="3-keto-alpha-glucoside-1,2-lyase/3-keto-2-hydroxy-glucal hydratase" evidence="7">
    <location>
        <begin position="581"/>
        <end position="724"/>
    </location>
</feature>
<keyword evidence="5" id="KW-0560">Oxidoreductase</keyword>
<evidence type="ECO:0000256" key="1">
    <source>
        <dbReference type="ARBA" id="ARBA00001974"/>
    </source>
</evidence>
<comment type="similarity">
    <text evidence="2">Belongs to the GMC oxidoreductase family.</text>
</comment>
<evidence type="ECO:0000256" key="3">
    <source>
        <dbReference type="ARBA" id="ARBA00022630"/>
    </source>
</evidence>
<organism evidence="8 9">
    <name type="scientific">Paraburkholderia strydomiana</name>
    <dbReference type="NCBI Taxonomy" id="1245417"/>
    <lineage>
        <taxon>Bacteria</taxon>
        <taxon>Pseudomonadati</taxon>
        <taxon>Pseudomonadota</taxon>
        <taxon>Betaproteobacteria</taxon>
        <taxon>Burkholderiales</taxon>
        <taxon>Burkholderiaceae</taxon>
        <taxon>Paraburkholderia</taxon>
    </lineage>
</organism>
<evidence type="ECO:0000256" key="4">
    <source>
        <dbReference type="ARBA" id="ARBA00022827"/>
    </source>
</evidence>
<feature type="domain" description="Glucose-methanol-choline oxidoreductase C-terminal" evidence="6">
    <location>
        <begin position="385"/>
        <end position="522"/>
    </location>
</feature>
<name>A0ABW9CEB3_9BURK</name>
<dbReference type="Proteomes" id="UP001629288">
    <property type="component" value="Unassembled WGS sequence"/>
</dbReference>
<dbReference type="Pfam" id="PF05199">
    <property type="entry name" value="GMC_oxred_C"/>
    <property type="match status" value="1"/>
</dbReference>
<keyword evidence="3" id="KW-0285">Flavoprotein</keyword>
<comment type="cofactor">
    <cofactor evidence="1">
        <name>FAD</name>
        <dbReference type="ChEBI" id="CHEBI:57692"/>
    </cofactor>
</comment>
<dbReference type="EMBL" id="JAQQDH010000027">
    <property type="protein sequence ID" value="MFM0448583.1"/>
    <property type="molecule type" value="Genomic_DNA"/>
</dbReference>
<evidence type="ECO:0000259" key="6">
    <source>
        <dbReference type="Pfam" id="PF05199"/>
    </source>
</evidence>
<dbReference type="Gene3D" id="2.60.120.560">
    <property type="entry name" value="Exo-inulinase, domain 1"/>
    <property type="match status" value="1"/>
</dbReference>
<dbReference type="SUPFAM" id="SSF51905">
    <property type="entry name" value="FAD/NAD(P)-binding domain"/>
    <property type="match status" value="1"/>
</dbReference>
<accession>A0ABW9CEB3</accession>
<comment type="caution">
    <text evidence="8">The sequence shown here is derived from an EMBL/GenBank/DDBJ whole genome shotgun (WGS) entry which is preliminary data.</text>
</comment>
<gene>
    <name evidence="8" type="ORF">PQR00_33925</name>
</gene>
<dbReference type="InterPro" id="IPR010496">
    <property type="entry name" value="AL/BT2_dom"/>
</dbReference>
<evidence type="ECO:0000313" key="9">
    <source>
        <dbReference type="Proteomes" id="UP001629288"/>
    </source>
</evidence>
<dbReference type="Gene3D" id="3.50.50.60">
    <property type="entry name" value="FAD/NAD(P)-binding domain"/>
    <property type="match status" value="1"/>
</dbReference>
<dbReference type="Gene3D" id="3.30.410.40">
    <property type="match status" value="1"/>
</dbReference>
<protein>
    <submittedName>
        <fullName evidence="8">DUF1080 domain-containing protein</fullName>
    </submittedName>
</protein>
<keyword evidence="4" id="KW-0274">FAD</keyword>